<dbReference type="InterPro" id="IPR019826">
    <property type="entry name" value="Carboxylesterase_B_AS"/>
</dbReference>
<dbReference type="EMBL" id="SEKV01000044">
    <property type="protein sequence ID" value="TFY67814.1"/>
    <property type="molecule type" value="Genomic_DNA"/>
</dbReference>
<dbReference type="InterPro" id="IPR002018">
    <property type="entry name" value="CarbesteraseB"/>
</dbReference>
<evidence type="ECO:0000256" key="2">
    <source>
        <dbReference type="ARBA" id="ARBA00022801"/>
    </source>
</evidence>
<feature type="signal peptide" evidence="3">
    <location>
        <begin position="1"/>
        <end position="20"/>
    </location>
</feature>
<dbReference type="SUPFAM" id="SSF53474">
    <property type="entry name" value="alpha/beta-Hydrolases"/>
    <property type="match status" value="1"/>
</dbReference>
<evidence type="ECO:0000259" key="4">
    <source>
        <dbReference type="Pfam" id="PF00135"/>
    </source>
</evidence>
<organism evidence="5 6">
    <name type="scientific">Rhodofomes roseus</name>
    <dbReference type="NCBI Taxonomy" id="34475"/>
    <lineage>
        <taxon>Eukaryota</taxon>
        <taxon>Fungi</taxon>
        <taxon>Dikarya</taxon>
        <taxon>Basidiomycota</taxon>
        <taxon>Agaricomycotina</taxon>
        <taxon>Agaricomycetes</taxon>
        <taxon>Polyporales</taxon>
        <taxon>Rhodofomes</taxon>
    </lineage>
</organism>
<protein>
    <recommendedName>
        <fullName evidence="3">Carboxylic ester hydrolase</fullName>
        <ecNumber evidence="3">3.1.1.-</ecNumber>
    </recommendedName>
</protein>
<sequence>MVALLALVASLLALSSQTAAVPVDASRTSIADLKFPSIPSGAWWCEYSPPWIQEFLCSRSLSTSLSTSVSTPLGTAEGAVDTSGVVRFAVKYGSADRWQPSSVATVWALPYVLLPIFISSKLTFSKNDLDASGYSEDCLSMILYVPSSVTPASNAPVLMWIHGGSFTSGSATGAGLDGSALATATGSIVAVIQYRLGALGFMAPNGQTNLAVKDTITALQFLQTVALSFGGDASKITVDGQSSGANMIRALLAAPSASSLFEYAILQSDPMDYGFLNTTMQSSLQNYFNQQLSCSASDTSCLDSLSLDDILTAQTSLSNNAYSTVPAAGQSEPIRPVRDGDLITSPLDLTAPFPSQSKTIMVTNVVDEAMFTIYSEFPSAISASYYDDVVDGTFGSVSGSRLLSYSSYAPSTTNADGTQDARPQLSQMGTDQVWRCPTWTFARNWASSGGTAYVGMYTAGASYPGNSDVPECTDSGSVCHQDDIEIVFGTAPSPTSAQAALITEIQARYYQFLRTGNPNSGSYATWSATNGQAISALELGGSGTYAVGACDPSQWGDAVPYDYQVYDI</sequence>
<proteinExistence type="inferred from homology"/>
<evidence type="ECO:0000313" key="5">
    <source>
        <dbReference type="EMBL" id="TFY67814.1"/>
    </source>
</evidence>
<comment type="caution">
    <text evidence="5">The sequence shown here is derived from an EMBL/GenBank/DDBJ whole genome shotgun (WGS) entry which is preliminary data.</text>
</comment>
<gene>
    <name evidence="5" type="ORF">EVJ58_g1371</name>
</gene>
<dbReference type="PANTHER" id="PTHR45570:SF1">
    <property type="entry name" value="CARBOXYLIC ESTER HYDROLASE"/>
    <property type="match status" value="1"/>
</dbReference>
<keyword evidence="2 3" id="KW-0378">Hydrolase</keyword>
<name>A0A4Y9YZL6_9APHY</name>
<dbReference type="PROSITE" id="PS00122">
    <property type="entry name" value="CARBOXYLESTERASE_B_1"/>
    <property type="match status" value="1"/>
</dbReference>
<feature type="domain" description="Carboxylesterase type B" evidence="4">
    <location>
        <begin position="126"/>
        <end position="539"/>
    </location>
</feature>
<dbReference type="Gene3D" id="3.40.50.1820">
    <property type="entry name" value="alpha/beta hydrolase"/>
    <property type="match status" value="1"/>
</dbReference>
<dbReference type="STRING" id="34475.A0A4Y9YZL6"/>
<keyword evidence="3" id="KW-0732">Signal</keyword>
<dbReference type="Pfam" id="PF00135">
    <property type="entry name" value="COesterase"/>
    <property type="match status" value="1"/>
</dbReference>
<dbReference type="AlphaFoldDB" id="A0A4Y9YZL6"/>
<dbReference type="PANTHER" id="PTHR45570">
    <property type="entry name" value="CARBOXYLIC ESTER HYDROLASE"/>
    <property type="match status" value="1"/>
</dbReference>
<evidence type="ECO:0000256" key="1">
    <source>
        <dbReference type="ARBA" id="ARBA00005964"/>
    </source>
</evidence>
<dbReference type="InterPro" id="IPR029058">
    <property type="entry name" value="AB_hydrolase_fold"/>
</dbReference>
<comment type="similarity">
    <text evidence="1 3">Belongs to the type-B carboxylesterase/lipase family.</text>
</comment>
<evidence type="ECO:0000256" key="3">
    <source>
        <dbReference type="RuleBase" id="RU361235"/>
    </source>
</evidence>
<evidence type="ECO:0000313" key="6">
    <source>
        <dbReference type="Proteomes" id="UP000298390"/>
    </source>
</evidence>
<accession>A0A4Y9YZL6</accession>
<dbReference type="Proteomes" id="UP000298390">
    <property type="component" value="Unassembled WGS sequence"/>
</dbReference>
<feature type="chain" id="PRO_5021510840" description="Carboxylic ester hydrolase" evidence="3">
    <location>
        <begin position="21"/>
        <end position="568"/>
    </location>
</feature>
<dbReference type="EC" id="3.1.1.-" evidence="3"/>
<reference evidence="5 6" key="1">
    <citation type="submission" date="2019-01" db="EMBL/GenBank/DDBJ databases">
        <title>Genome sequencing of the rare red list fungi Fomitopsis rosea.</title>
        <authorList>
            <person name="Buettner E."/>
            <person name="Kellner H."/>
        </authorList>
    </citation>
    <scope>NUCLEOTIDE SEQUENCE [LARGE SCALE GENOMIC DNA]</scope>
    <source>
        <strain evidence="5 6">DSM 105464</strain>
    </source>
</reference>
<dbReference type="GO" id="GO:0016787">
    <property type="term" value="F:hydrolase activity"/>
    <property type="evidence" value="ECO:0007669"/>
    <property type="project" value="UniProtKB-KW"/>
</dbReference>